<dbReference type="Proteomes" id="UP000831701">
    <property type="component" value="Chromosome 2"/>
</dbReference>
<sequence>MTGNHYKGHEVSCCIKYFIFGFNILFWLLGMALVGIGLWAWSEKASAWWLGLCPRDPAGLSPEMADVGHTPSSRLTTPRKVHEGPDAMWFGK</sequence>
<evidence type="ECO:0000313" key="1">
    <source>
        <dbReference type="EMBL" id="KAI3375857.1"/>
    </source>
</evidence>
<proteinExistence type="predicted"/>
<organism evidence="1 2">
    <name type="scientific">Scortum barcoo</name>
    <name type="common">barcoo grunter</name>
    <dbReference type="NCBI Taxonomy" id="214431"/>
    <lineage>
        <taxon>Eukaryota</taxon>
        <taxon>Metazoa</taxon>
        <taxon>Chordata</taxon>
        <taxon>Craniata</taxon>
        <taxon>Vertebrata</taxon>
        <taxon>Euteleostomi</taxon>
        <taxon>Actinopterygii</taxon>
        <taxon>Neopterygii</taxon>
        <taxon>Teleostei</taxon>
        <taxon>Neoteleostei</taxon>
        <taxon>Acanthomorphata</taxon>
        <taxon>Eupercaria</taxon>
        <taxon>Centrarchiformes</taxon>
        <taxon>Terapontoidei</taxon>
        <taxon>Terapontidae</taxon>
        <taxon>Scortum</taxon>
    </lineage>
</organism>
<gene>
    <name evidence="1" type="ORF">L3Q82_004129</name>
</gene>
<keyword evidence="2" id="KW-1185">Reference proteome</keyword>
<accession>A0ACB8X737</accession>
<name>A0ACB8X737_9TELE</name>
<comment type="caution">
    <text evidence="1">The sequence shown here is derived from an EMBL/GenBank/DDBJ whole genome shotgun (WGS) entry which is preliminary data.</text>
</comment>
<reference evidence="1" key="1">
    <citation type="submission" date="2022-04" db="EMBL/GenBank/DDBJ databases">
        <title>Jade perch genome.</title>
        <authorList>
            <person name="Chao B."/>
        </authorList>
    </citation>
    <scope>NUCLEOTIDE SEQUENCE</scope>
    <source>
        <strain evidence="1">CB-2022</strain>
    </source>
</reference>
<evidence type="ECO:0000313" key="2">
    <source>
        <dbReference type="Proteomes" id="UP000831701"/>
    </source>
</evidence>
<protein>
    <submittedName>
        <fullName evidence="1">Uncharacterized protein</fullName>
    </submittedName>
</protein>
<dbReference type="EMBL" id="CM041532">
    <property type="protein sequence ID" value="KAI3375857.1"/>
    <property type="molecule type" value="Genomic_DNA"/>
</dbReference>